<dbReference type="CDD" id="cd03058">
    <property type="entry name" value="GST_N_Tau"/>
    <property type="match status" value="1"/>
</dbReference>
<dbReference type="Pfam" id="PF00043">
    <property type="entry name" value="GST_C"/>
    <property type="match status" value="1"/>
</dbReference>
<evidence type="ECO:0000256" key="4">
    <source>
        <dbReference type="ARBA" id="ARBA00047960"/>
    </source>
</evidence>
<dbReference type="Pfam" id="PF02798">
    <property type="entry name" value="GST_N"/>
    <property type="match status" value="1"/>
</dbReference>
<dbReference type="GO" id="GO:0005737">
    <property type="term" value="C:cytoplasm"/>
    <property type="evidence" value="ECO:0007669"/>
    <property type="project" value="TreeGrafter"/>
</dbReference>
<dbReference type="InterPro" id="IPR004045">
    <property type="entry name" value="Glutathione_S-Trfase_N"/>
</dbReference>
<dbReference type="PANTHER" id="PTHR11260">
    <property type="entry name" value="GLUTATHIONE S-TRANSFERASE, GST, SUPERFAMILY, GST DOMAIN CONTAINING"/>
    <property type="match status" value="1"/>
</dbReference>
<dbReference type="SFLD" id="SFLDG00358">
    <property type="entry name" value="Main_(cytGST)"/>
    <property type="match status" value="1"/>
</dbReference>
<dbReference type="OrthoDB" id="4951845at2759"/>
<accession>A0A7J7LF96</accession>
<dbReference type="Proteomes" id="UP000541444">
    <property type="component" value="Unassembled WGS sequence"/>
</dbReference>
<dbReference type="SFLD" id="SFLDS00019">
    <property type="entry name" value="Glutathione_Transferase_(cytos"/>
    <property type="match status" value="1"/>
</dbReference>
<dbReference type="GO" id="GO:0006749">
    <property type="term" value="P:glutathione metabolic process"/>
    <property type="evidence" value="ECO:0007669"/>
    <property type="project" value="InterPro"/>
</dbReference>
<dbReference type="EC" id="2.5.1.18" evidence="1"/>
<evidence type="ECO:0000256" key="3">
    <source>
        <dbReference type="ARBA" id="ARBA00025743"/>
    </source>
</evidence>
<evidence type="ECO:0000259" key="6">
    <source>
        <dbReference type="PROSITE" id="PS50405"/>
    </source>
</evidence>
<dbReference type="FunFam" id="3.40.30.10:FF:000044">
    <property type="entry name" value="Glutathione S-transferase GSTU6"/>
    <property type="match status" value="1"/>
</dbReference>
<evidence type="ECO:0000313" key="7">
    <source>
        <dbReference type="EMBL" id="KAF6141341.1"/>
    </source>
</evidence>
<evidence type="ECO:0000256" key="1">
    <source>
        <dbReference type="ARBA" id="ARBA00012452"/>
    </source>
</evidence>
<protein>
    <recommendedName>
        <fullName evidence="1">glutathione transferase</fullName>
        <ecNumber evidence="1">2.5.1.18</ecNumber>
    </recommendedName>
</protein>
<dbReference type="InterPro" id="IPR040079">
    <property type="entry name" value="Glutathione_S-Trfase"/>
</dbReference>
<dbReference type="InterPro" id="IPR010987">
    <property type="entry name" value="Glutathione-S-Trfase_C-like"/>
</dbReference>
<dbReference type="AlphaFoldDB" id="A0A7J7LF96"/>
<dbReference type="PROSITE" id="PS50404">
    <property type="entry name" value="GST_NTER"/>
    <property type="match status" value="1"/>
</dbReference>
<dbReference type="Gene3D" id="1.20.1050.10">
    <property type="match status" value="1"/>
</dbReference>
<dbReference type="InterPro" id="IPR045073">
    <property type="entry name" value="Omega/Tau-like"/>
</dbReference>
<dbReference type="SUPFAM" id="SSF47616">
    <property type="entry name" value="GST C-terminal domain-like"/>
    <property type="match status" value="1"/>
</dbReference>
<feature type="domain" description="GST C-terminal" evidence="6">
    <location>
        <begin position="135"/>
        <end position="266"/>
    </location>
</feature>
<sequence>MLVGEYTGIKVQEAKPLKRTKLPLLGHGVIYSELEKKVMSRSGIKAMAEGDVKILGGWPSPFVMRPRIALNIKSVGYKFLEEKVGVKSDLLIKSNPVYKKIPVLIHGDKPICESLVIVQYIDETWSSGPSILPSDAYDRATARFWAAYIDDKWVPALSGITKAQGEEAEAEAVKQLLVGTALLEEAFQKCSKGNAFFGGDSIGYLDIALGSFLGWLRVAELNGLTILNAEKTPGLVGWAENFCADSAVKEVIPETGKLAEFAKMIFAKTKAPPSTWFNK</sequence>
<feature type="domain" description="GST N-terminal" evidence="5">
    <location>
        <begin position="50"/>
        <end position="129"/>
    </location>
</feature>
<dbReference type="Gene3D" id="3.40.30.10">
    <property type="entry name" value="Glutaredoxin"/>
    <property type="match status" value="1"/>
</dbReference>
<keyword evidence="2" id="KW-0808">Transferase</keyword>
<dbReference type="GO" id="GO:0009407">
    <property type="term" value="P:toxin catabolic process"/>
    <property type="evidence" value="ECO:0007669"/>
    <property type="project" value="UniProtKB-ARBA"/>
</dbReference>
<keyword evidence="8" id="KW-1185">Reference proteome</keyword>
<dbReference type="FunFam" id="1.20.1050.10:FF:000016">
    <property type="entry name" value="Glutathione S-transferase U9"/>
    <property type="match status" value="1"/>
</dbReference>
<comment type="similarity">
    <text evidence="3">Belongs to the GST superfamily. Tau family.</text>
</comment>
<gene>
    <name evidence="7" type="ORF">GIB67_008518</name>
</gene>
<dbReference type="SFLD" id="SFLDG01152">
    <property type="entry name" value="Main.3:_Omega-_and_Tau-like"/>
    <property type="match status" value="1"/>
</dbReference>
<dbReference type="CDD" id="cd03185">
    <property type="entry name" value="GST_C_Tau"/>
    <property type="match status" value="1"/>
</dbReference>
<comment type="catalytic activity">
    <reaction evidence="4">
        <text>RX + glutathione = an S-substituted glutathione + a halide anion + H(+)</text>
        <dbReference type="Rhea" id="RHEA:16437"/>
        <dbReference type="ChEBI" id="CHEBI:15378"/>
        <dbReference type="ChEBI" id="CHEBI:16042"/>
        <dbReference type="ChEBI" id="CHEBI:17792"/>
        <dbReference type="ChEBI" id="CHEBI:57925"/>
        <dbReference type="ChEBI" id="CHEBI:90779"/>
        <dbReference type="EC" id="2.5.1.18"/>
    </reaction>
</comment>
<dbReference type="InterPro" id="IPR045074">
    <property type="entry name" value="GST_C_Tau"/>
</dbReference>
<organism evidence="7 8">
    <name type="scientific">Kingdonia uniflora</name>
    <dbReference type="NCBI Taxonomy" id="39325"/>
    <lineage>
        <taxon>Eukaryota</taxon>
        <taxon>Viridiplantae</taxon>
        <taxon>Streptophyta</taxon>
        <taxon>Embryophyta</taxon>
        <taxon>Tracheophyta</taxon>
        <taxon>Spermatophyta</taxon>
        <taxon>Magnoliopsida</taxon>
        <taxon>Ranunculales</taxon>
        <taxon>Circaeasteraceae</taxon>
        <taxon>Kingdonia</taxon>
    </lineage>
</organism>
<evidence type="ECO:0000256" key="2">
    <source>
        <dbReference type="ARBA" id="ARBA00022679"/>
    </source>
</evidence>
<dbReference type="PANTHER" id="PTHR11260:SF615">
    <property type="entry name" value="GLUTATHIONE S-TRANSFERASE U17"/>
    <property type="match status" value="1"/>
</dbReference>
<name>A0A7J7LF96_9MAGN</name>
<dbReference type="GO" id="GO:0004364">
    <property type="term" value="F:glutathione transferase activity"/>
    <property type="evidence" value="ECO:0007669"/>
    <property type="project" value="UniProtKB-EC"/>
</dbReference>
<dbReference type="InterPro" id="IPR036249">
    <property type="entry name" value="Thioredoxin-like_sf"/>
</dbReference>
<proteinExistence type="inferred from homology"/>
<reference evidence="7 8" key="1">
    <citation type="journal article" date="2020" name="IScience">
        <title>Genome Sequencing of the Endangered Kingdonia uniflora (Circaeasteraceae, Ranunculales) Reveals Potential Mechanisms of Evolutionary Specialization.</title>
        <authorList>
            <person name="Sun Y."/>
            <person name="Deng T."/>
            <person name="Zhang A."/>
            <person name="Moore M.J."/>
            <person name="Landis J.B."/>
            <person name="Lin N."/>
            <person name="Zhang H."/>
            <person name="Zhang X."/>
            <person name="Huang J."/>
            <person name="Zhang X."/>
            <person name="Sun H."/>
            <person name="Wang H."/>
        </authorList>
    </citation>
    <scope>NUCLEOTIDE SEQUENCE [LARGE SCALE GENOMIC DNA]</scope>
    <source>
        <strain evidence="7">TB1705</strain>
        <tissue evidence="7">Leaf</tissue>
    </source>
</reference>
<dbReference type="InterPro" id="IPR004046">
    <property type="entry name" value="GST_C"/>
</dbReference>
<evidence type="ECO:0000259" key="5">
    <source>
        <dbReference type="PROSITE" id="PS50404"/>
    </source>
</evidence>
<evidence type="ECO:0000313" key="8">
    <source>
        <dbReference type="Proteomes" id="UP000541444"/>
    </source>
</evidence>
<dbReference type="InterPro" id="IPR036282">
    <property type="entry name" value="Glutathione-S-Trfase_C_sf"/>
</dbReference>
<dbReference type="SUPFAM" id="SSF52833">
    <property type="entry name" value="Thioredoxin-like"/>
    <property type="match status" value="1"/>
</dbReference>
<dbReference type="PROSITE" id="PS50405">
    <property type="entry name" value="GST_CTER"/>
    <property type="match status" value="1"/>
</dbReference>
<dbReference type="EMBL" id="JACGCM010002328">
    <property type="protein sequence ID" value="KAF6141341.1"/>
    <property type="molecule type" value="Genomic_DNA"/>
</dbReference>
<comment type="caution">
    <text evidence="7">The sequence shown here is derived from an EMBL/GenBank/DDBJ whole genome shotgun (WGS) entry which is preliminary data.</text>
</comment>